<protein>
    <submittedName>
        <fullName evidence="2">Tetratricopeptide repeat protein</fullName>
    </submittedName>
</protein>
<proteinExistence type="predicted"/>
<reference evidence="2 3" key="1">
    <citation type="submission" date="2023-06" db="EMBL/GenBank/DDBJ databases">
        <title>Five Gram-positive bacteria isolated from mangrove sediments in Shenzhen, Guangdong, China.</title>
        <authorList>
            <person name="Yu S."/>
            <person name="Zheng W."/>
            <person name="Huang Y."/>
        </authorList>
    </citation>
    <scope>NUCLEOTIDE SEQUENCE [LARGE SCALE GENOMIC DNA]</scope>
    <source>
        <strain evidence="2 3">SaN35-3</strain>
    </source>
</reference>
<feature type="repeat" description="TPR" evidence="1">
    <location>
        <begin position="296"/>
        <end position="329"/>
    </location>
</feature>
<evidence type="ECO:0000256" key="1">
    <source>
        <dbReference type="PROSITE-ProRule" id="PRU00339"/>
    </source>
</evidence>
<dbReference type="Proteomes" id="UP001197974">
    <property type="component" value="Chromosome"/>
</dbReference>
<organism evidence="2 3">
    <name type="scientific">Bacillus carboniphilus</name>
    <dbReference type="NCBI Taxonomy" id="86663"/>
    <lineage>
        <taxon>Bacteria</taxon>
        <taxon>Bacillati</taxon>
        <taxon>Bacillota</taxon>
        <taxon>Bacilli</taxon>
        <taxon>Bacillales</taxon>
        <taxon>Bacillaceae</taxon>
        <taxon>Bacillus</taxon>
    </lineage>
</organism>
<evidence type="ECO:0000313" key="3">
    <source>
        <dbReference type="Proteomes" id="UP001197974"/>
    </source>
</evidence>
<gene>
    <name evidence="2" type="ORF">LC087_12655</name>
</gene>
<sequence>MDNAFISALLHIKETDHLSSIWTRGVCRTIQYQIPFHLGQVLEPSTLIEASKVIPIDTRHLMNLEYETDGPMLKIKQEIENSSSLSSLERLILSYRLTYLARFDLAASMHSLVDINKLTAEEQIRHYLLKFVLLNRQDQTNNVEEFTKMKNLFESHLLPNYLFLTIASNAIVWELKKKSIGESLFNWFVEKGFNIVDDMGDGKTFTDHIALSQFFRAYAMIPAESLKINETREAMKKSLYFAELADPKNDWEEYRKSDAIKTIYESEIKEHIFVSKNLEEAEKSGHHLLKLDPNWSISYHEMADVYFAKNEIEKALNMFEKSLEVGLPRLVFTQYMIGYCLGTLQREEEAIEAFKKTLNLDPNNISSGINGYNLARKMNHSTEGYFKSILDEWTHKGILNEEHKEYIHS</sequence>
<feature type="repeat" description="TPR" evidence="1">
    <location>
        <begin position="331"/>
        <end position="364"/>
    </location>
</feature>
<dbReference type="PROSITE" id="PS50005">
    <property type="entry name" value="TPR"/>
    <property type="match status" value="2"/>
</dbReference>
<dbReference type="SMART" id="SM00028">
    <property type="entry name" value="TPR"/>
    <property type="match status" value="2"/>
</dbReference>
<keyword evidence="3" id="KW-1185">Reference proteome</keyword>
<name>A0ABY9JQN6_9BACI</name>
<dbReference type="InterPro" id="IPR011990">
    <property type="entry name" value="TPR-like_helical_dom_sf"/>
</dbReference>
<dbReference type="Gene3D" id="1.25.40.10">
    <property type="entry name" value="Tetratricopeptide repeat domain"/>
    <property type="match status" value="1"/>
</dbReference>
<accession>A0ABY9JQN6</accession>
<dbReference type="SUPFAM" id="SSF48452">
    <property type="entry name" value="TPR-like"/>
    <property type="match status" value="1"/>
</dbReference>
<dbReference type="Pfam" id="PF13181">
    <property type="entry name" value="TPR_8"/>
    <property type="match status" value="2"/>
</dbReference>
<dbReference type="RefSeq" id="WP_226541436.1">
    <property type="nucleotide sequence ID" value="NZ_CP129013.1"/>
</dbReference>
<evidence type="ECO:0000313" key="2">
    <source>
        <dbReference type="EMBL" id="WLR41710.1"/>
    </source>
</evidence>
<dbReference type="EMBL" id="CP129013">
    <property type="protein sequence ID" value="WLR41710.1"/>
    <property type="molecule type" value="Genomic_DNA"/>
</dbReference>
<dbReference type="InterPro" id="IPR019734">
    <property type="entry name" value="TPR_rpt"/>
</dbReference>
<keyword evidence="1" id="KW-0802">TPR repeat</keyword>